<feature type="region of interest" description="Disordered" evidence="1">
    <location>
        <begin position="98"/>
        <end position="118"/>
    </location>
</feature>
<evidence type="ECO:0000313" key="4">
    <source>
        <dbReference type="Proteomes" id="UP001174677"/>
    </source>
</evidence>
<dbReference type="Gene3D" id="2.40.70.10">
    <property type="entry name" value="Acid Proteases"/>
    <property type="match status" value="1"/>
</dbReference>
<dbReference type="PANTHER" id="PTHR33223">
    <property type="entry name" value="CCHC-TYPE DOMAIN-CONTAINING PROTEIN"/>
    <property type="match status" value="1"/>
</dbReference>
<dbReference type="InterPro" id="IPR005162">
    <property type="entry name" value="Retrotrans_gag_dom"/>
</dbReference>
<name>A0ABQ9KL14_HEVBR</name>
<comment type="caution">
    <text evidence="3">The sequence shown here is derived from an EMBL/GenBank/DDBJ whole genome shotgun (WGS) entry which is preliminary data.</text>
</comment>
<dbReference type="Proteomes" id="UP001174677">
    <property type="component" value="Chromosome 17"/>
</dbReference>
<proteinExistence type="predicted"/>
<dbReference type="InterPro" id="IPR021109">
    <property type="entry name" value="Peptidase_aspartic_dom_sf"/>
</dbReference>
<gene>
    <name evidence="3" type="ORF">P3X46_031661</name>
</gene>
<evidence type="ECO:0000256" key="1">
    <source>
        <dbReference type="SAM" id="MobiDB-lite"/>
    </source>
</evidence>
<evidence type="ECO:0000313" key="3">
    <source>
        <dbReference type="EMBL" id="KAJ9141084.1"/>
    </source>
</evidence>
<keyword evidence="4" id="KW-1185">Reference proteome</keyword>
<dbReference type="EMBL" id="JARPOI010000017">
    <property type="protein sequence ID" value="KAJ9141084.1"/>
    <property type="molecule type" value="Genomic_DNA"/>
</dbReference>
<protein>
    <recommendedName>
        <fullName evidence="2">Retrotransposon gag domain-containing protein</fullName>
    </recommendedName>
</protein>
<evidence type="ECO:0000259" key="2">
    <source>
        <dbReference type="Pfam" id="PF03732"/>
    </source>
</evidence>
<dbReference type="CDD" id="cd00303">
    <property type="entry name" value="retropepsin_like"/>
    <property type="match status" value="1"/>
</dbReference>
<reference evidence="3" key="1">
    <citation type="journal article" date="2023" name="Plant Biotechnol. J.">
        <title>Chromosome-level wild Hevea brasiliensis genome provides new tools for genomic-assisted breeding and valuable loci to elevate rubber yield.</title>
        <authorList>
            <person name="Cheng H."/>
            <person name="Song X."/>
            <person name="Hu Y."/>
            <person name="Wu T."/>
            <person name="Yang Q."/>
            <person name="An Z."/>
            <person name="Feng S."/>
            <person name="Deng Z."/>
            <person name="Wu W."/>
            <person name="Zeng X."/>
            <person name="Tu M."/>
            <person name="Wang X."/>
            <person name="Huang H."/>
        </authorList>
    </citation>
    <scope>NUCLEOTIDE SEQUENCE</scope>
    <source>
        <strain evidence="3">MT/VB/25A 57/8</strain>
    </source>
</reference>
<dbReference type="PANTHER" id="PTHR33223:SF10">
    <property type="entry name" value="AMINOTRANSFERASE-LIKE PLANT MOBILE DOMAIN-CONTAINING PROTEIN"/>
    <property type="match status" value="1"/>
</dbReference>
<organism evidence="3 4">
    <name type="scientific">Hevea brasiliensis</name>
    <name type="common">Para rubber tree</name>
    <name type="synonym">Siphonia brasiliensis</name>
    <dbReference type="NCBI Taxonomy" id="3981"/>
    <lineage>
        <taxon>Eukaryota</taxon>
        <taxon>Viridiplantae</taxon>
        <taxon>Streptophyta</taxon>
        <taxon>Embryophyta</taxon>
        <taxon>Tracheophyta</taxon>
        <taxon>Spermatophyta</taxon>
        <taxon>Magnoliopsida</taxon>
        <taxon>eudicotyledons</taxon>
        <taxon>Gunneridae</taxon>
        <taxon>Pentapetalae</taxon>
        <taxon>rosids</taxon>
        <taxon>fabids</taxon>
        <taxon>Malpighiales</taxon>
        <taxon>Euphorbiaceae</taxon>
        <taxon>Crotonoideae</taxon>
        <taxon>Micrandreae</taxon>
        <taxon>Hevea</taxon>
    </lineage>
</organism>
<feature type="domain" description="Retrotransposon gag" evidence="2">
    <location>
        <begin position="9"/>
        <end position="84"/>
    </location>
</feature>
<dbReference type="Pfam" id="PF03732">
    <property type="entry name" value="Retrotrans_gag"/>
    <property type="match status" value="1"/>
</dbReference>
<sequence length="277" mass="31411">MNDYHLCQIFLTALIGLAQKWYQCLKPGSIQNFHQFATEFKNNFISSISPKKLSSDLQIIKQYEGESLRDYIAHFNTESIQVENLNHEIVNGRLRKFTRDGQDERRTPTPRNKEIIPDKDESPIGVINVIAEGLNTGKISNKQPAKPSGSRAILFVDINELSKETIIIGLRDNDVNQPHTDPLVVSVQINRYRVQPVLIDTSSSVNLLMKEVVEKLKHKVKNLTKIMYPLVGLGDKIVPILKTINLTVVLGDEGHKKEIYIEFAVINIPQSYNIILS</sequence>
<accession>A0ABQ9KL14</accession>